<dbReference type="STRING" id="70415.A0A5S6Q1U6"/>
<keyword evidence="2" id="KW-1185">Reference proteome</keyword>
<organism evidence="2 3">
    <name type="scientific">Trichuris muris</name>
    <name type="common">Mouse whipworm</name>
    <dbReference type="NCBI Taxonomy" id="70415"/>
    <lineage>
        <taxon>Eukaryota</taxon>
        <taxon>Metazoa</taxon>
        <taxon>Ecdysozoa</taxon>
        <taxon>Nematoda</taxon>
        <taxon>Enoplea</taxon>
        <taxon>Dorylaimia</taxon>
        <taxon>Trichinellida</taxon>
        <taxon>Trichuridae</taxon>
        <taxon>Trichuris</taxon>
    </lineage>
</organism>
<feature type="region of interest" description="Disordered" evidence="1">
    <location>
        <begin position="191"/>
        <end position="216"/>
    </location>
</feature>
<feature type="region of interest" description="Disordered" evidence="1">
    <location>
        <begin position="249"/>
        <end position="270"/>
    </location>
</feature>
<dbReference type="AlphaFoldDB" id="A0A5S6Q1U6"/>
<dbReference type="WBParaSite" id="TMUE_0000001220.1">
    <property type="protein sequence ID" value="TMUE_0000001220.1"/>
    <property type="gene ID" value="WBGene00297127"/>
</dbReference>
<feature type="compositionally biased region" description="Basic and acidic residues" evidence="1">
    <location>
        <begin position="197"/>
        <end position="211"/>
    </location>
</feature>
<sequence length="335" mass="36336">MTSLIGNPNFADLELHSNDDLHLPAHSCILRCRAPEFFSSNIGVNFDYEKSSSIVSKTVINVSTMDSDHLSKFVQHVYAGSDDDEVVATSDGEPLGLINEEALFGSSESRQSARTYICESSSTNVASWDGTFGENNENGNSLEIGSQSKSNECLACENTECFGECTTVRTSTQKSLEKRIGCETISDVAQGEVFPSEDNHLRSQEKAEPSDRALSQASKGATLFPLFYTMDFSSSGDIRIYNSEALHSSLPRSKNPRAKSKSPIAVDSSVAKQGSMQSLNTITQTTMLLTEHSSSSQTLCTPCSKLGVSLLSMFRKGQDSDCIVLAKGDKFKAHK</sequence>
<evidence type="ECO:0000313" key="2">
    <source>
        <dbReference type="Proteomes" id="UP000046395"/>
    </source>
</evidence>
<proteinExistence type="predicted"/>
<evidence type="ECO:0000256" key="1">
    <source>
        <dbReference type="SAM" id="MobiDB-lite"/>
    </source>
</evidence>
<accession>A0A5S6Q1U6</accession>
<evidence type="ECO:0000313" key="3">
    <source>
        <dbReference type="WBParaSite" id="TMUE_0000001220.1"/>
    </source>
</evidence>
<name>A0A5S6Q1U6_TRIMR</name>
<dbReference type="Gene3D" id="3.30.710.10">
    <property type="entry name" value="Potassium Channel Kv1.1, Chain A"/>
    <property type="match status" value="1"/>
</dbReference>
<dbReference type="InterPro" id="IPR011333">
    <property type="entry name" value="SKP1/BTB/POZ_sf"/>
</dbReference>
<protein>
    <submittedName>
        <fullName evidence="3">BTB domain-containing protein</fullName>
    </submittedName>
</protein>
<reference evidence="3" key="1">
    <citation type="submission" date="2019-12" db="UniProtKB">
        <authorList>
            <consortium name="WormBaseParasite"/>
        </authorList>
    </citation>
    <scope>IDENTIFICATION</scope>
</reference>
<dbReference type="Proteomes" id="UP000046395">
    <property type="component" value="Unassembled WGS sequence"/>
</dbReference>